<feature type="compositionally biased region" description="Polar residues" evidence="1">
    <location>
        <begin position="39"/>
        <end position="52"/>
    </location>
</feature>
<sequence>MVHYRDASLRRSGSRTSVAASDHSYHSFHQLGQFEPASPKNTFSTKPPSTWKNVPFSPMPMRRQDSGYESIPSGSKSGGSQVSSRRTSMTSSSTSSSHRASSQARPGTRPSIHRATRSTPASRTGYTSGYGLSRPSSQQQSASYYHFPNPDDEAEDADHVDEEDDDNDDEATGTVYPPPPQTTHYWTSDHTRRLEYAAIDAASQGVKGWMLRHVVPDCLIPKDNRRLRFDDDSGSVRRYRLELDDVPEKEGGRKLGWLFGRA</sequence>
<comment type="caution">
    <text evidence="2">The sequence shown here is derived from an EMBL/GenBank/DDBJ whole genome shotgun (WGS) entry which is preliminary data.</text>
</comment>
<feature type="compositionally biased region" description="Polar residues" evidence="1">
    <location>
        <begin position="134"/>
        <end position="143"/>
    </location>
</feature>
<proteinExistence type="predicted"/>
<evidence type="ECO:0000313" key="3">
    <source>
        <dbReference type="Proteomes" id="UP001446871"/>
    </source>
</evidence>
<feature type="compositionally biased region" description="Low complexity" evidence="1">
    <location>
        <begin position="73"/>
        <end position="102"/>
    </location>
</feature>
<dbReference type="Proteomes" id="UP001446871">
    <property type="component" value="Unassembled WGS sequence"/>
</dbReference>
<feature type="compositionally biased region" description="Polar residues" evidence="1">
    <location>
        <begin position="117"/>
        <end position="127"/>
    </location>
</feature>
<evidence type="ECO:0000313" key="2">
    <source>
        <dbReference type="EMBL" id="KAK8054129.1"/>
    </source>
</evidence>
<organism evidence="2 3">
    <name type="scientific">Apiospora saccharicola</name>
    <dbReference type="NCBI Taxonomy" id="335842"/>
    <lineage>
        <taxon>Eukaryota</taxon>
        <taxon>Fungi</taxon>
        <taxon>Dikarya</taxon>
        <taxon>Ascomycota</taxon>
        <taxon>Pezizomycotina</taxon>
        <taxon>Sordariomycetes</taxon>
        <taxon>Xylariomycetidae</taxon>
        <taxon>Amphisphaeriales</taxon>
        <taxon>Apiosporaceae</taxon>
        <taxon>Apiospora</taxon>
    </lineage>
</organism>
<gene>
    <name evidence="2" type="ORF">PG996_013430</name>
</gene>
<name>A0ABR1U5F6_9PEZI</name>
<evidence type="ECO:0000256" key="1">
    <source>
        <dbReference type="SAM" id="MobiDB-lite"/>
    </source>
</evidence>
<dbReference type="EMBL" id="JAQQWM010000008">
    <property type="protein sequence ID" value="KAK8054129.1"/>
    <property type="molecule type" value="Genomic_DNA"/>
</dbReference>
<feature type="compositionally biased region" description="Acidic residues" evidence="1">
    <location>
        <begin position="150"/>
        <end position="171"/>
    </location>
</feature>
<keyword evidence="3" id="KW-1185">Reference proteome</keyword>
<feature type="region of interest" description="Disordered" evidence="1">
    <location>
        <begin position="1"/>
        <end position="186"/>
    </location>
</feature>
<reference evidence="2 3" key="1">
    <citation type="submission" date="2023-01" db="EMBL/GenBank/DDBJ databases">
        <title>Analysis of 21 Apiospora genomes using comparative genomics revels a genus with tremendous synthesis potential of carbohydrate active enzymes and secondary metabolites.</title>
        <authorList>
            <person name="Sorensen T."/>
        </authorList>
    </citation>
    <scope>NUCLEOTIDE SEQUENCE [LARGE SCALE GENOMIC DNA]</scope>
    <source>
        <strain evidence="2 3">CBS 83171</strain>
    </source>
</reference>
<protein>
    <submittedName>
        <fullName evidence="2">Uncharacterized protein</fullName>
    </submittedName>
</protein>
<accession>A0ABR1U5F6</accession>